<feature type="compositionally biased region" description="Low complexity" evidence="2">
    <location>
        <begin position="502"/>
        <end position="515"/>
    </location>
</feature>
<keyword evidence="1" id="KW-0863">Zinc-finger</keyword>
<dbReference type="GO" id="GO:0003676">
    <property type="term" value="F:nucleic acid binding"/>
    <property type="evidence" value="ECO:0007669"/>
    <property type="project" value="InterPro"/>
</dbReference>
<dbReference type="Proteomes" id="UP001231189">
    <property type="component" value="Unassembled WGS sequence"/>
</dbReference>
<feature type="compositionally biased region" description="Polar residues" evidence="2">
    <location>
        <begin position="442"/>
        <end position="465"/>
    </location>
</feature>
<dbReference type="InterPro" id="IPR001878">
    <property type="entry name" value="Znf_CCHC"/>
</dbReference>
<dbReference type="PANTHER" id="PTHR47481">
    <property type="match status" value="1"/>
</dbReference>
<name>A0AAD8WG60_LOLMU</name>
<feature type="compositionally biased region" description="Polar residues" evidence="2">
    <location>
        <begin position="1"/>
        <end position="14"/>
    </location>
</feature>
<proteinExistence type="predicted"/>
<evidence type="ECO:0000256" key="1">
    <source>
        <dbReference type="PROSITE-ProRule" id="PRU00047"/>
    </source>
</evidence>
<dbReference type="Pfam" id="PF14223">
    <property type="entry name" value="Retrotran_gag_2"/>
    <property type="match status" value="1"/>
</dbReference>
<feature type="compositionally biased region" description="Low complexity" evidence="2">
    <location>
        <begin position="522"/>
        <end position="565"/>
    </location>
</feature>
<evidence type="ECO:0000256" key="2">
    <source>
        <dbReference type="SAM" id="MobiDB-lite"/>
    </source>
</evidence>
<evidence type="ECO:0000259" key="3">
    <source>
        <dbReference type="PROSITE" id="PS50158"/>
    </source>
</evidence>
<feature type="compositionally biased region" description="Basic and acidic residues" evidence="2">
    <location>
        <begin position="241"/>
        <end position="270"/>
    </location>
</feature>
<feature type="compositionally biased region" description="Gly residues" evidence="2">
    <location>
        <begin position="274"/>
        <end position="286"/>
    </location>
</feature>
<dbReference type="SUPFAM" id="SSF57756">
    <property type="entry name" value="Retrovirus zinc finger-like domains"/>
    <property type="match status" value="1"/>
</dbReference>
<evidence type="ECO:0000313" key="5">
    <source>
        <dbReference type="Proteomes" id="UP001231189"/>
    </source>
</evidence>
<feature type="region of interest" description="Disordered" evidence="2">
    <location>
        <begin position="1"/>
        <end position="20"/>
    </location>
</feature>
<feature type="region of interest" description="Disordered" evidence="2">
    <location>
        <begin position="407"/>
        <end position="600"/>
    </location>
</feature>
<dbReference type="PROSITE" id="PS50158">
    <property type="entry name" value="ZF_CCHC"/>
    <property type="match status" value="1"/>
</dbReference>
<keyword evidence="1" id="KW-0479">Metal-binding</keyword>
<comment type="caution">
    <text evidence="4">The sequence shown here is derived from an EMBL/GenBank/DDBJ whole genome shotgun (WGS) entry which is preliminary data.</text>
</comment>
<protein>
    <recommendedName>
        <fullName evidence="3">CCHC-type domain-containing protein</fullName>
    </recommendedName>
</protein>
<dbReference type="GO" id="GO:0008270">
    <property type="term" value="F:zinc ion binding"/>
    <property type="evidence" value="ECO:0007669"/>
    <property type="project" value="UniProtKB-KW"/>
</dbReference>
<feature type="domain" description="CCHC-type" evidence="3">
    <location>
        <begin position="303"/>
        <end position="316"/>
    </location>
</feature>
<sequence length="678" mass="73304">MASSSSTAPTTLGNPPSDKLTRANFPGWRAQVLPAIRGACLLGYFTGTVAAPPEEIEVAADKDSVDKAPKMEPNPAYDTWIAQDQIVLSYLLQSLSHEVLPHVHRIEHAAGVWKALEEMFASQSEAKITNLRTSLANTKKLNMTTSTYLTKMQGFVDELAMAGCPVSTREHVSFVLAGLGGSYNSLVAALGVLTTPISLAHLYSQIDAYDQRQDMLRGSSDADFKTSANAAQRQRRRRPNQGRDRGDRSERGDRGDHRDDRRSDRRDDRPPSYGRGGGRAPPGGGRGRGRGRRRTTPWVDVTCQICNREGHKAKDCWYRWQDEDDDSDDEKEAHIASYGVDTNWYSDTGATNHITSELNNLTVRDHYKGHDRVNTASGQDLHPNAGARLRQEILLLDSSLLNSDSGDATFDDPHVTNLPTTNGLPSAPLVVQASPRTDAENLRSNGTTNHPPASSEILSQNANSSDPEEDFLTQSASDHAPDAQQHLVRTPAPGQSAPRFPPSASVRSLSPASSVGQGDGFSAPGRARAAASSTSADTQGAPGSSAASGTSGGTSPSVSPAPTASDGSDGSSAPESPVRQSAARRPVTRASRGIKRPKEYHDGTVRWAMSVATDEPTTLQQALSDPKWHMAMDEEYSALMKNQTWHLVPSHTAKNVVDCRWIYKVKRKADGSIDRYKA</sequence>
<organism evidence="4 5">
    <name type="scientific">Lolium multiflorum</name>
    <name type="common">Italian ryegrass</name>
    <name type="synonym">Lolium perenne subsp. multiflorum</name>
    <dbReference type="NCBI Taxonomy" id="4521"/>
    <lineage>
        <taxon>Eukaryota</taxon>
        <taxon>Viridiplantae</taxon>
        <taxon>Streptophyta</taxon>
        <taxon>Embryophyta</taxon>
        <taxon>Tracheophyta</taxon>
        <taxon>Spermatophyta</taxon>
        <taxon>Magnoliopsida</taxon>
        <taxon>Liliopsida</taxon>
        <taxon>Poales</taxon>
        <taxon>Poaceae</taxon>
        <taxon>BOP clade</taxon>
        <taxon>Pooideae</taxon>
        <taxon>Poodae</taxon>
        <taxon>Poeae</taxon>
        <taxon>Poeae Chloroplast Group 2 (Poeae type)</taxon>
        <taxon>Loliodinae</taxon>
        <taxon>Loliinae</taxon>
        <taxon>Lolium</taxon>
    </lineage>
</organism>
<keyword evidence="1" id="KW-0862">Zinc</keyword>
<keyword evidence="5" id="KW-1185">Reference proteome</keyword>
<evidence type="ECO:0000313" key="4">
    <source>
        <dbReference type="EMBL" id="KAK1652952.1"/>
    </source>
</evidence>
<dbReference type="AlphaFoldDB" id="A0AAD8WG60"/>
<gene>
    <name evidence="4" type="ORF">QYE76_070757</name>
</gene>
<accession>A0AAD8WG60</accession>
<dbReference type="InterPro" id="IPR036875">
    <property type="entry name" value="Znf_CCHC_sf"/>
</dbReference>
<reference evidence="4" key="1">
    <citation type="submission" date="2023-07" db="EMBL/GenBank/DDBJ databases">
        <title>A chromosome-level genome assembly of Lolium multiflorum.</title>
        <authorList>
            <person name="Chen Y."/>
            <person name="Copetti D."/>
            <person name="Kolliker R."/>
            <person name="Studer B."/>
        </authorList>
    </citation>
    <scope>NUCLEOTIDE SEQUENCE</scope>
    <source>
        <strain evidence="4">02402/16</strain>
        <tissue evidence="4">Leaf</tissue>
    </source>
</reference>
<dbReference type="EMBL" id="JAUUTY010000004">
    <property type="protein sequence ID" value="KAK1652952.1"/>
    <property type="molecule type" value="Genomic_DNA"/>
</dbReference>
<dbReference type="PANTHER" id="PTHR47481:SF31">
    <property type="entry name" value="OS01G0873500 PROTEIN"/>
    <property type="match status" value="1"/>
</dbReference>
<feature type="region of interest" description="Disordered" evidence="2">
    <location>
        <begin position="219"/>
        <end position="296"/>
    </location>
</feature>